<name>A0AAN7P5V9_9COLE</name>
<dbReference type="EMBL" id="JARPUR010000004">
    <property type="protein sequence ID" value="KAK4877437.1"/>
    <property type="molecule type" value="Genomic_DNA"/>
</dbReference>
<keyword evidence="3" id="KW-1185">Reference proteome</keyword>
<protein>
    <submittedName>
        <fullName evidence="2">Uncharacterized protein</fullName>
    </submittedName>
</protein>
<dbReference type="AlphaFoldDB" id="A0AAN7P5V9"/>
<reference evidence="3" key="1">
    <citation type="submission" date="2023-01" db="EMBL/GenBank/DDBJ databases">
        <title>Key to firefly adult light organ development and bioluminescence: homeobox transcription factors regulate luciferase expression and transportation to peroxisome.</title>
        <authorList>
            <person name="Fu X."/>
        </authorList>
    </citation>
    <scope>NUCLEOTIDE SEQUENCE [LARGE SCALE GENOMIC DNA]</scope>
</reference>
<accession>A0AAN7P5V9</accession>
<evidence type="ECO:0000313" key="3">
    <source>
        <dbReference type="Proteomes" id="UP001353858"/>
    </source>
</evidence>
<sequence>MKLRRAEGTSDLQNEADKVVATFSKRKRRPTQRLLDLDSSEEDTASKFSRSPTIIKNVASQQQLEVLEPVTQCSIPISTSSTSQSSLSGLDSSIVENSTLTTCLALQKKLTNDVIFIKEQNKFILDLLRQQTTAQDKTKYENLLPSDFPIKLPINAYHDIQALEQYL</sequence>
<proteinExistence type="predicted"/>
<organism evidence="2 3">
    <name type="scientific">Aquatica leii</name>
    <dbReference type="NCBI Taxonomy" id="1421715"/>
    <lineage>
        <taxon>Eukaryota</taxon>
        <taxon>Metazoa</taxon>
        <taxon>Ecdysozoa</taxon>
        <taxon>Arthropoda</taxon>
        <taxon>Hexapoda</taxon>
        <taxon>Insecta</taxon>
        <taxon>Pterygota</taxon>
        <taxon>Neoptera</taxon>
        <taxon>Endopterygota</taxon>
        <taxon>Coleoptera</taxon>
        <taxon>Polyphaga</taxon>
        <taxon>Elateriformia</taxon>
        <taxon>Elateroidea</taxon>
        <taxon>Lampyridae</taxon>
        <taxon>Luciolinae</taxon>
        <taxon>Aquatica</taxon>
    </lineage>
</organism>
<comment type="caution">
    <text evidence="2">The sequence shown here is derived from an EMBL/GenBank/DDBJ whole genome shotgun (WGS) entry which is preliminary data.</text>
</comment>
<gene>
    <name evidence="2" type="ORF">RN001_009943</name>
</gene>
<evidence type="ECO:0000313" key="2">
    <source>
        <dbReference type="EMBL" id="KAK4877437.1"/>
    </source>
</evidence>
<evidence type="ECO:0000256" key="1">
    <source>
        <dbReference type="SAM" id="MobiDB-lite"/>
    </source>
</evidence>
<feature type="region of interest" description="Disordered" evidence="1">
    <location>
        <begin position="1"/>
        <end position="32"/>
    </location>
</feature>
<dbReference type="Proteomes" id="UP001353858">
    <property type="component" value="Unassembled WGS sequence"/>
</dbReference>